<dbReference type="PANTHER" id="PTHR18964:SF149">
    <property type="entry name" value="BIFUNCTIONAL UDP-N-ACETYLGLUCOSAMINE 2-EPIMERASE_N-ACETYLMANNOSAMINE KINASE"/>
    <property type="match status" value="1"/>
</dbReference>
<evidence type="ECO:0000256" key="4">
    <source>
        <dbReference type="ARBA" id="ARBA00022679"/>
    </source>
</evidence>
<gene>
    <name evidence="9" type="ORF">IAB71_04165</name>
</gene>
<dbReference type="PROSITE" id="PS01125">
    <property type="entry name" value="ROK"/>
    <property type="match status" value="1"/>
</dbReference>
<proteinExistence type="inferred from homology"/>
<keyword evidence="7" id="KW-0067">ATP-binding</keyword>
<organism evidence="9 10">
    <name type="scientific">Candidatus Scatomonas pullistercoris</name>
    <dbReference type="NCBI Taxonomy" id="2840920"/>
    <lineage>
        <taxon>Bacteria</taxon>
        <taxon>Bacillati</taxon>
        <taxon>Bacillota</taxon>
        <taxon>Clostridia</taxon>
        <taxon>Lachnospirales</taxon>
        <taxon>Lachnospiraceae</taxon>
        <taxon>Lachnospiraceae incertae sedis</taxon>
        <taxon>Candidatus Scatomonas</taxon>
    </lineage>
</organism>
<dbReference type="InterPro" id="IPR049874">
    <property type="entry name" value="ROK_cs"/>
</dbReference>
<evidence type="ECO:0000256" key="7">
    <source>
        <dbReference type="ARBA" id="ARBA00022840"/>
    </source>
</evidence>
<dbReference type="InterPro" id="IPR000600">
    <property type="entry name" value="ROK"/>
</dbReference>
<sequence>MKEKVVFGIDVGGTTVKCGLFTTEGKLLEMWEIPTRTENGGAAILPDVARTVKDKIRERGLDAARILGLGIGVPGPVNTRGEVATAVNLHWGYKNVAGELQEALGCRVCVGNDANVAALGEMWMGGGKGASNLILLTLGTGVGGGVIVDGRIVAGAHGAGGEVGHACVNPEEPEVCNCGNHGCLEQMASATGLVRLAERYLASSEAESSLRKTKLSAKAVFDAYKVGDGAAAAIVEEFAGYLGRTMAVFACVTDPEIFVLGGGVSKAGEVLVQAVEKHYRKHAFSSCKDTPIVLAELGNEAGIYGAARMVLD</sequence>
<evidence type="ECO:0000313" key="9">
    <source>
        <dbReference type="EMBL" id="HIV24972.1"/>
    </source>
</evidence>
<evidence type="ECO:0000256" key="3">
    <source>
        <dbReference type="ARBA" id="ARBA00014701"/>
    </source>
</evidence>
<dbReference type="Pfam" id="PF00480">
    <property type="entry name" value="ROK"/>
    <property type="match status" value="1"/>
</dbReference>
<dbReference type="SUPFAM" id="SSF53067">
    <property type="entry name" value="Actin-like ATPase domain"/>
    <property type="match status" value="1"/>
</dbReference>
<dbReference type="Proteomes" id="UP000824169">
    <property type="component" value="Unassembled WGS sequence"/>
</dbReference>
<protein>
    <recommendedName>
        <fullName evidence="3">Glucokinase</fullName>
        <ecNumber evidence="2">2.7.1.2</ecNumber>
    </recommendedName>
    <alternativeName>
        <fullName evidence="8">Glucose kinase</fullName>
    </alternativeName>
</protein>
<evidence type="ECO:0000256" key="8">
    <source>
        <dbReference type="ARBA" id="ARBA00032386"/>
    </source>
</evidence>
<dbReference type="GO" id="GO:0005524">
    <property type="term" value="F:ATP binding"/>
    <property type="evidence" value="ECO:0007669"/>
    <property type="project" value="UniProtKB-KW"/>
</dbReference>
<keyword evidence="6" id="KW-0418">Kinase</keyword>
<dbReference type="EC" id="2.7.1.2" evidence="2"/>
<reference evidence="9" key="1">
    <citation type="submission" date="2020-10" db="EMBL/GenBank/DDBJ databases">
        <authorList>
            <person name="Gilroy R."/>
        </authorList>
    </citation>
    <scope>NUCLEOTIDE SEQUENCE</scope>
    <source>
        <strain evidence="9">CHK188-20938</strain>
    </source>
</reference>
<comment type="caution">
    <text evidence="9">The sequence shown here is derived from an EMBL/GenBank/DDBJ whole genome shotgun (WGS) entry which is preliminary data.</text>
</comment>
<dbReference type="GO" id="GO:0005737">
    <property type="term" value="C:cytoplasm"/>
    <property type="evidence" value="ECO:0007669"/>
    <property type="project" value="InterPro"/>
</dbReference>
<dbReference type="AlphaFoldDB" id="A0A9D1TAS6"/>
<dbReference type="GO" id="GO:0004340">
    <property type="term" value="F:glucokinase activity"/>
    <property type="evidence" value="ECO:0007669"/>
    <property type="project" value="UniProtKB-EC"/>
</dbReference>
<dbReference type="Gene3D" id="3.30.420.40">
    <property type="match status" value="2"/>
</dbReference>
<dbReference type="GO" id="GO:0006096">
    <property type="term" value="P:glycolytic process"/>
    <property type="evidence" value="ECO:0007669"/>
    <property type="project" value="InterPro"/>
</dbReference>
<evidence type="ECO:0000256" key="5">
    <source>
        <dbReference type="ARBA" id="ARBA00022741"/>
    </source>
</evidence>
<evidence type="ECO:0000313" key="10">
    <source>
        <dbReference type="Proteomes" id="UP000824169"/>
    </source>
</evidence>
<comment type="similarity">
    <text evidence="1">Belongs to the ROK (NagC/XylR) family.</text>
</comment>
<keyword evidence="5" id="KW-0547">Nucleotide-binding</keyword>
<dbReference type="NCBIfam" id="TIGR00744">
    <property type="entry name" value="ROK_glcA_fam"/>
    <property type="match status" value="1"/>
</dbReference>
<name>A0A9D1TAS6_9FIRM</name>
<evidence type="ECO:0000256" key="2">
    <source>
        <dbReference type="ARBA" id="ARBA00012323"/>
    </source>
</evidence>
<dbReference type="EMBL" id="DVOO01000011">
    <property type="protein sequence ID" value="HIV24972.1"/>
    <property type="molecule type" value="Genomic_DNA"/>
</dbReference>
<reference evidence="9" key="2">
    <citation type="journal article" date="2021" name="PeerJ">
        <title>Extensive microbial diversity within the chicken gut microbiome revealed by metagenomics and culture.</title>
        <authorList>
            <person name="Gilroy R."/>
            <person name="Ravi A."/>
            <person name="Getino M."/>
            <person name="Pursley I."/>
            <person name="Horton D.L."/>
            <person name="Alikhan N.F."/>
            <person name="Baker D."/>
            <person name="Gharbi K."/>
            <person name="Hall N."/>
            <person name="Watson M."/>
            <person name="Adriaenssens E.M."/>
            <person name="Foster-Nyarko E."/>
            <person name="Jarju S."/>
            <person name="Secka A."/>
            <person name="Antonio M."/>
            <person name="Oren A."/>
            <person name="Chaudhuri R.R."/>
            <person name="La Ragione R."/>
            <person name="Hildebrand F."/>
            <person name="Pallen M.J."/>
        </authorList>
    </citation>
    <scope>NUCLEOTIDE SEQUENCE</scope>
    <source>
        <strain evidence="9">CHK188-20938</strain>
    </source>
</reference>
<keyword evidence="4 9" id="KW-0808">Transferase</keyword>
<accession>A0A9D1TAS6</accession>
<evidence type="ECO:0000256" key="6">
    <source>
        <dbReference type="ARBA" id="ARBA00022777"/>
    </source>
</evidence>
<dbReference type="InterPro" id="IPR043129">
    <property type="entry name" value="ATPase_NBD"/>
</dbReference>
<dbReference type="InterPro" id="IPR004654">
    <property type="entry name" value="ROK_glcA"/>
</dbReference>
<evidence type="ECO:0000256" key="1">
    <source>
        <dbReference type="ARBA" id="ARBA00006479"/>
    </source>
</evidence>
<dbReference type="PANTHER" id="PTHR18964">
    <property type="entry name" value="ROK (REPRESSOR, ORF, KINASE) FAMILY"/>
    <property type="match status" value="1"/>
</dbReference>